<dbReference type="Gene3D" id="1.10.533.10">
    <property type="entry name" value="Death Domain, Fas"/>
    <property type="match status" value="1"/>
</dbReference>
<dbReference type="InterPro" id="IPR011029">
    <property type="entry name" value="DEATH-like_dom_sf"/>
</dbReference>
<dbReference type="CDD" id="cd01670">
    <property type="entry name" value="Death"/>
    <property type="match status" value="1"/>
</dbReference>
<gene>
    <name evidence="1" type="ORF">ANCDUO_06987</name>
</gene>
<protein>
    <recommendedName>
        <fullName evidence="3">Death domain protein</fullName>
    </recommendedName>
</protein>
<name>A0A0C2H045_9BILA</name>
<organism evidence="1 2">
    <name type="scientific">Ancylostoma duodenale</name>
    <dbReference type="NCBI Taxonomy" id="51022"/>
    <lineage>
        <taxon>Eukaryota</taxon>
        <taxon>Metazoa</taxon>
        <taxon>Ecdysozoa</taxon>
        <taxon>Nematoda</taxon>
        <taxon>Chromadorea</taxon>
        <taxon>Rhabditida</taxon>
        <taxon>Rhabditina</taxon>
        <taxon>Rhabditomorpha</taxon>
        <taxon>Strongyloidea</taxon>
        <taxon>Ancylostomatidae</taxon>
        <taxon>Ancylostomatinae</taxon>
        <taxon>Ancylostoma</taxon>
    </lineage>
</organism>
<accession>A0A0C2H045</accession>
<evidence type="ECO:0008006" key="3">
    <source>
        <dbReference type="Google" id="ProtNLM"/>
    </source>
</evidence>
<dbReference type="AlphaFoldDB" id="A0A0C2H045"/>
<evidence type="ECO:0000313" key="1">
    <source>
        <dbReference type="EMBL" id="KIH62726.1"/>
    </source>
</evidence>
<keyword evidence="2" id="KW-1185">Reference proteome</keyword>
<reference evidence="1 2" key="1">
    <citation type="submission" date="2013-12" db="EMBL/GenBank/DDBJ databases">
        <title>Draft genome of the parsitic nematode Ancylostoma duodenale.</title>
        <authorList>
            <person name="Mitreva M."/>
        </authorList>
    </citation>
    <scope>NUCLEOTIDE SEQUENCE [LARGE SCALE GENOMIC DNA]</scope>
    <source>
        <strain evidence="1 2">Zhejiang</strain>
    </source>
</reference>
<sequence>MDDENCSYSTTIEATIEIDDDVVQGINAKEICSRKRGPWIRPPLRLEDVRVRCPDSLRIRDLSDEALTLLSSHLNMPSYGTLKNWDSVGIQLGISDHEIMSFRHDPRPMEAVLKKCRDRPAKDLIKALQLCKRIDILYSLRKFQRQGNLEKPIEREFELEIDVVCVRLMHMHTKRTLQKLLDYTRLQHQLLLHFVIVLIQAVENVSESWQGADILLVHYEDCQDETKNFKWLRKNLRQYASQRGFGIVDIAELDVDANLMSTVEDAFIKAHQIVVTFTPSHIEAVKSRSAACRSVVYTHDLMNQEFFTLNSINKRFRAVIFNDTQPSDLPVGWPRSTLVYHFPTNMSALCTKIFIQTDIDNTSTL</sequence>
<proteinExistence type="predicted"/>
<dbReference type="SUPFAM" id="SSF47986">
    <property type="entry name" value="DEATH domain"/>
    <property type="match status" value="1"/>
</dbReference>
<dbReference type="EMBL" id="KN729114">
    <property type="protein sequence ID" value="KIH62726.1"/>
    <property type="molecule type" value="Genomic_DNA"/>
</dbReference>
<evidence type="ECO:0000313" key="2">
    <source>
        <dbReference type="Proteomes" id="UP000054047"/>
    </source>
</evidence>
<dbReference type="Proteomes" id="UP000054047">
    <property type="component" value="Unassembled WGS sequence"/>
</dbReference>
<dbReference type="OrthoDB" id="6021171at2759"/>